<evidence type="ECO:0000256" key="1">
    <source>
        <dbReference type="SAM" id="MobiDB-lite"/>
    </source>
</evidence>
<organism evidence="2">
    <name type="scientific">Arundo donax</name>
    <name type="common">Giant reed</name>
    <name type="synonym">Donax arundinaceus</name>
    <dbReference type="NCBI Taxonomy" id="35708"/>
    <lineage>
        <taxon>Eukaryota</taxon>
        <taxon>Viridiplantae</taxon>
        <taxon>Streptophyta</taxon>
        <taxon>Embryophyta</taxon>
        <taxon>Tracheophyta</taxon>
        <taxon>Spermatophyta</taxon>
        <taxon>Magnoliopsida</taxon>
        <taxon>Liliopsida</taxon>
        <taxon>Poales</taxon>
        <taxon>Poaceae</taxon>
        <taxon>PACMAD clade</taxon>
        <taxon>Arundinoideae</taxon>
        <taxon>Arundineae</taxon>
        <taxon>Arundo</taxon>
    </lineage>
</organism>
<feature type="compositionally biased region" description="Polar residues" evidence="1">
    <location>
        <begin position="207"/>
        <end position="218"/>
    </location>
</feature>
<reference evidence="2" key="2">
    <citation type="journal article" date="2015" name="Data Brief">
        <title>Shoot transcriptome of the giant reed, Arundo donax.</title>
        <authorList>
            <person name="Barrero R.A."/>
            <person name="Guerrero F.D."/>
            <person name="Moolhuijzen P."/>
            <person name="Goolsby J.A."/>
            <person name="Tidwell J."/>
            <person name="Bellgard S.E."/>
            <person name="Bellgard M.I."/>
        </authorList>
    </citation>
    <scope>NUCLEOTIDE SEQUENCE</scope>
    <source>
        <tissue evidence="2">Shoot tissue taken approximately 20 cm above the soil surface</tissue>
    </source>
</reference>
<dbReference type="EMBL" id="GBRH01189336">
    <property type="protein sequence ID" value="JAE08560.1"/>
    <property type="molecule type" value="Transcribed_RNA"/>
</dbReference>
<reference evidence="2" key="1">
    <citation type="submission" date="2014-09" db="EMBL/GenBank/DDBJ databases">
        <authorList>
            <person name="Magalhaes I.L.F."/>
            <person name="Oliveira U."/>
            <person name="Santos F.R."/>
            <person name="Vidigal T.H.D.A."/>
            <person name="Brescovit A.D."/>
            <person name="Santos A.J."/>
        </authorList>
    </citation>
    <scope>NUCLEOTIDE SEQUENCE</scope>
    <source>
        <tissue evidence="2">Shoot tissue taken approximately 20 cm above the soil surface</tissue>
    </source>
</reference>
<feature type="compositionally biased region" description="Basic residues" evidence="1">
    <location>
        <begin position="402"/>
        <end position="416"/>
    </location>
</feature>
<accession>A0A0A9F6B5</accession>
<feature type="region of interest" description="Disordered" evidence="1">
    <location>
        <begin position="199"/>
        <end position="309"/>
    </location>
</feature>
<feature type="compositionally biased region" description="Basic and acidic residues" evidence="1">
    <location>
        <begin position="292"/>
        <end position="309"/>
    </location>
</feature>
<dbReference type="PANTHER" id="PTHR21402">
    <property type="entry name" value="GAMETOCYTE SPECIFIC FACTOR 1-RELATED"/>
    <property type="match status" value="1"/>
</dbReference>
<feature type="compositionally biased region" description="Basic and acidic residues" evidence="1">
    <location>
        <begin position="245"/>
        <end position="280"/>
    </location>
</feature>
<proteinExistence type="predicted"/>
<dbReference type="AlphaFoldDB" id="A0A0A9F6B5"/>
<feature type="region of interest" description="Disordered" evidence="1">
    <location>
        <begin position="371"/>
        <end position="416"/>
    </location>
</feature>
<protein>
    <submittedName>
        <fullName evidence="2">Uncharacterized protein</fullName>
    </submittedName>
</protein>
<dbReference type="PANTHER" id="PTHR21402:SF10">
    <property type="entry name" value="U11_U12 SMALL NUCLEAR RIBONUCLEOPROTEIN 48 KDA PROTEIN"/>
    <property type="match status" value="1"/>
</dbReference>
<dbReference type="InterPro" id="IPR051591">
    <property type="entry name" value="UPF0224_FAM112_RNA_Proc"/>
</dbReference>
<evidence type="ECO:0000313" key="2">
    <source>
        <dbReference type="EMBL" id="JAE08560.1"/>
    </source>
</evidence>
<feature type="compositionally biased region" description="Basic and acidic residues" evidence="1">
    <location>
        <begin position="392"/>
        <end position="401"/>
    </location>
</feature>
<sequence>MFFAVAVVKEAVMRMGHCLAVGVGDCAAGGEEGEAGACGGAGEKGSDAGDVVAGHVFLSQVAAAVAALYERFSTEEKTKALRAQRPSKYQLLLEYSQALERGHVERSNRPNYRAVMEYDGILSRRAENQESGGAKTREELLAEERDYKRRRMSYRGKKVKRNQTEILRDIIDEHMEEIKQAGGIGCLVEAPADIAQTMGNSHGGTYQGNFDPSSTSSYDKAAIGSWSPSCENSPYADSLGRVSSRSRDKRDSYKNLRYETHENRYQNVSEHENKRSKGSESEIDQSYPHQYESSRRQRNSNDKRNYADKYKKDVSDYRIESSDCTAWSTRSQRSSVTEYDYMLGEGRSDRSRTRQKRHRSVYVTQDQFSDRYDPQSTYSDGDPRTNMLSDVTEGKHEIYHDVHHRGHHERKHDRHH</sequence>
<name>A0A0A9F6B5_ARUDO</name>